<evidence type="ECO:0000313" key="2">
    <source>
        <dbReference type="Proteomes" id="UP000886885"/>
    </source>
</evidence>
<dbReference type="Proteomes" id="UP000886885">
    <property type="component" value="Chromosome 6A"/>
</dbReference>
<comment type="caution">
    <text evidence="1">The sequence shown here is derived from an EMBL/GenBank/DDBJ whole genome shotgun (WGS) entry which is preliminary data.</text>
</comment>
<protein>
    <submittedName>
        <fullName evidence="1">Uncharacterized protein</fullName>
    </submittedName>
</protein>
<proteinExistence type="predicted"/>
<accession>A0A8X7ZNM5</accession>
<keyword evidence="2" id="KW-1185">Reference proteome</keyword>
<reference evidence="1" key="1">
    <citation type="journal article" date="2020" name="bioRxiv">
        <title>Hybrid origin of Populus tomentosa Carr. identified through genome sequencing and phylogenomic analysis.</title>
        <authorList>
            <person name="An X."/>
            <person name="Gao K."/>
            <person name="Chen Z."/>
            <person name="Li J."/>
            <person name="Yang X."/>
            <person name="Yang X."/>
            <person name="Zhou J."/>
            <person name="Guo T."/>
            <person name="Zhao T."/>
            <person name="Huang S."/>
            <person name="Miao D."/>
            <person name="Khan W.U."/>
            <person name="Rao P."/>
            <person name="Ye M."/>
            <person name="Lei B."/>
            <person name="Liao W."/>
            <person name="Wang J."/>
            <person name="Ji L."/>
            <person name="Li Y."/>
            <person name="Guo B."/>
            <person name="Mustafa N.S."/>
            <person name="Li S."/>
            <person name="Yun Q."/>
            <person name="Keller S.R."/>
            <person name="Mao J."/>
            <person name="Zhang R."/>
            <person name="Strauss S.H."/>
        </authorList>
    </citation>
    <scope>NUCLEOTIDE SEQUENCE</scope>
    <source>
        <strain evidence="1">GM15</strain>
        <tissue evidence="1">Leaf</tissue>
    </source>
</reference>
<sequence length="240" mass="26444">MEVLKEGYMLYAVDLEAIGWLDSLTNTAQRNSRLTSLYKDTCTSPFSINQPRGKKNQSFSLTGRRDKTSKKWKRVVPKVARRVTSEPMMVLAQEPKTGFEVCTAKGTSDNGDAVDIIEKEGEEVRNAGDVCNNEAAATTFTDLDAILRPLAAVGDGNARVDGGSCNVVLALCAVPVMGTHLNEGLASDPLCSDSEGDNDYPTDYWTDTFPKLLLQGIPENSLQEEEIEMIPNRFYFDYLL</sequence>
<dbReference type="EMBL" id="JAAWWB010000011">
    <property type="protein sequence ID" value="KAG6771137.1"/>
    <property type="molecule type" value="Genomic_DNA"/>
</dbReference>
<dbReference type="AlphaFoldDB" id="A0A8X7ZNM5"/>
<dbReference type="OrthoDB" id="843581at2759"/>
<organism evidence="1 2">
    <name type="scientific">Populus tomentosa</name>
    <name type="common">Chinese white poplar</name>
    <dbReference type="NCBI Taxonomy" id="118781"/>
    <lineage>
        <taxon>Eukaryota</taxon>
        <taxon>Viridiplantae</taxon>
        <taxon>Streptophyta</taxon>
        <taxon>Embryophyta</taxon>
        <taxon>Tracheophyta</taxon>
        <taxon>Spermatophyta</taxon>
        <taxon>Magnoliopsida</taxon>
        <taxon>eudicotyledons</taxon>
        <taxon>Gunneridae</taxon>
        <taxon>Pentapetalae</taxon>
        <taxon>rosids</taxon>
        <taxon>fabids</taxon>
        <taxon>Malpighiales</taxon>
        <taxon>Salicaceae</taxon>
        <taxon>Saliceae</taxon>
        <taxon>Populus</taxon>
    </lineage>
</organism>
<name>A0A8X7ZNM5_POPTO</name>
<gene>
    <name evidence="1" type="ORF">POTOM_022483</name>
</gene>
<evidence type="ECO:0000313" key="1">
    <source>
        <dbReference type="EMBL" id="KAG6771137.1"/>
    </source>
</evidence>